<comment type="caution">
    <text evidence="1">The sequence shown here is derived from an EMBL/GenBank/DDBJ whole genome shotgun (WGS) entry which is preliminary data.</text>
</comment>
<reference evidence="1 2" key="1">
    <citation type="submission" date="2022-10" db="EMBL/GenBank/DDBJ databases">
        <authorList>
            <person name="Xie J."/>
            <person name="Shen N."/>
        </authorList>
    </citation>
    <scope>NUCLEOTIDE SEQUENCE [LARGE SCALE GENOMIC DNA]</scope>
    <source>
        <strain evidence="1 2">DSM 41681</strain>
    </source>
</reference>
<organism evidence="1 2">
    <name type="scientific">Streptomyces kunmingensis</name>
    <dbReference type="NCBI Taxonomy" id="68225"/>
    <lineage>
        <taxon>Bacteria</taxon>
        <taxon>Bacillati</taxon>
        <taxon>Actinomycetota</taxon>
        <taxon>Actinomycetes</taxon>
        <taxon>Kitasatosporales</taxon>
        <taxon>Streptomycetaceae</taxon>
        <taxon>Streptomyces</taxon>
    </lineage>
</organism>
<protein>
    <submittedName>
        <fullName evidence="1">Uncharacterized protein</fullName>
    </submittedName>
</protein>
<name>A0ABU6CEK4_9ACTN</name>
<gene>
    <name evidence="1" type="ORF">OKJ48_23235</name>
</gene>
<dbReference type="EMBL" id="JAOZYB010000223">
    <property type="protein sequence ID" value="MEB3963138.1"/>
    <property type="molecule type" value="Genomic_DNA"/>
</dbReference>
<dbReference type="Proteomes" id="UP001352223">
    <property type="component" value="Unassembled WGS sequence"/>
</dbReference>
<sequence length="381" mass="41470">MTVDDVRDRAGSERDIAAACDHLVSGTDVMDLQGGMVRARSDQDDEYRLDARKLPSACTIYKEVNSHKSTDLFRLIVKSSDDSEPLNLIGDQASPFLSTTNGYRLKDDVTAAADRELEEWPLGDGSLGSYTNFRTTIRAVCRPGSARTAPKLLHVTAVARYTDVSAEDRQRLARIARAATQQLTRRTGCKTQLPSLPESMAPNRTALRSLSSAAGSCRWAGRLAKEGQGRLPDRALAHPARTTTPVESCLLAVGPRQVKAIAVDLDADQHDYVEGALTYSPWWLRTVSYFGAETHSVGYDSGPDTVLLKPGTAGGASGAWWASSICDGKPALHTLVADHIYADVLGEKALSSLFRAYVDDITTRRGCTHVVYPTAKDFRER</sequence>
<proteinExistence type="predicted"/>
<keyword evidence="2" id="KW-1185">Reference proteome</keyword>
<evidence type="ECO:0000313" key="1">
    <source>
        <dbReference type="EMBL" id="MEB3963138.1"/>
    </source>
</evidence>
<evidence type="ECO:0000313" key="2">
    <source>
        <dbReference type="Proteomes" id="UP001352223"/>
    </source>
</evidence>
<accession>A0ABU6CEK4</accession>
<dbReference type="RefSeq" id="WP_324770818.1">
    <property type="nucleotide sequence ID" value="NZ_BAAATS010000028.1"/>
</dbReference>